<dbReference type="InterPro" id="IPR015422">
    <property type="entry name" value="PyrdxlP-dep_Trfase_small"/>
</dbReference>
<dbReference type="EC" id="2.8.1.7" evidence="3"/>
<dbReference type="Proteomes" id="UP001269081">
    <property type="component" value="Unassembled WGS sequence"/>
</dbReference>
<comment type="cofactor">
    <cofactor evidence="1 10">
        <name>pyridoxal 5'-phosphate</name>
        <dbReference type="ChEBI" id="CHEBI:597326"/>
    </cofactor>
</comment>
<dbReference type="PANTHER" id="PTHR11601:SF34">
    <property type="entry name" value="CYSTEINE DESULFURASE"/>
    <property type="match status" value="1"/>
</dbReference>
<evidence type="ECO:0000256" key="9">
    <source>
        <dbReference type="ARBA" id="ARBA00050776"/>
    </source>
</evidence>
<comment type="catalytic activity">
    <reaction evidence="9">
        <text>(sulfur carrier)-H + L-cysteine = (sulfur carrier)-SH + L-alanine</text>
        <dbReference type="Rhea" id="RHEA:43892"/>
        <dbReference type="Rhea" id="RHEA-COMP:14737"/>
        <dbReference type="Rhea" id="RHEA-COMP:14739"/>
        <dbReference type="ChEBI" id="CHEBI:29917"/>
        <dbReference type="ChEBI" id="CHEBI:35235"/>
        <dbReference type="ChEBI" id="CHEBI:57972"/>
        <dbReference type="ChEBI" id="CHEBI:64428"/>
        <dbReference type="EC" id="2.8.1.7"/>
    </reaction>
</comment>
<evidence type="ECO:0000256" key="6">
    <source>
        <dbReference type="ARBA" id="ARBA00022898"/>
    </source>
</evidence>
<dbReference type="RefSeq" id="WP_310283958.1">
    <property type="nucleotide sequence ID" value="NZ_JAVDWQ010000021.1"/>
</dbReference>
<organism evidence="12 13">
    <name type="scientific">Flavobacterium piscis</name>
    <dbReference type="NCBI Taxonomy" id="1114874"/>
    <lineage>
        <taxon>Bacteria</taxon>
        <taxon>Pseudomonadati</taxon>
        <taxon>Bacteroidota</taxon>
        <taxon>Flavobacteriia</taxon>
        <taxon>Flavobacteriales</taxon>
        <taxon>Flavobacteriaceae</taxon>
        <taxon>Flavobacterium</taxon>
    </lineage>
</organism>
<dbReference type="Pfam" id="PF00266">
    <property type="entry name" value="Aminotran_5"/>
    <property type="match status" value="1"/>
</dbReference>
<comment type="similarity">
    <text evidence="2">Belongs to the class-V pyridoxal-phosphate-dependent aminotransferase family. NifS/IscS subfamily.</text>
</comment>
<evidence type="ECO:0000256" key="5">
    <source>
        <dbReference type="ARBA" id="ARBA00022723"/>
    </source>
</evidence>
<evidence type="ECO:0000256" key="10">
    <source>
        <dbReference type="RuleBase" id="RU004504"/>
    </source>
</evidence>
<dbReference type="PANTHER" id="PTHR11601">
    <property type="entry name" value="CYSTEINE DESULFURYLASE FAMILY MEMBER"/>
    <property type="match status" value="1"/>
</dbReference>
<dbReference type="InterPro" id="IPR015421">
    <property type="entry name" value="PyrdxlP-dep_Trfase_major"/>
</dbReference>
<evidence type="ECO:0000313" key="12">
    <source>
        <dbReference type="EMBL" id="MDR7212349.1"/>
    </source>
</evidence>
<dbReference type="PROSITE" id="PS00595">
    <property type="entry name" value="AA_TRANSFER_CLASS_5"/>
    <property type="match status" value="1"/>
</dbReference>
<proteinExistence type="inferred from homology"/>
<keyword evidence="5" id="KW-0479">Metal-binding</keyword>
<evidence type="ECO:0000256" key="4">
    <source>
        <dbReference type="ARBA" id="ARBA00022679"/>
    </source>
</evidence>
<dbReference type="InterPro" id="IPR015424">
    <property type="entry name" value="PyrdxlP-dep_Trfase"/>
</dbReference>
<keyword evidence="13" id="KW-1185">Reference proteome</keyword>
<name>A0ABU1YDP3_9FLAO</name>
<keyword evidence="8" id="KW-0411">Iron-sulfur</keyword>
<accession>A0ABU1YDP3</accession>
<dbReference type="GO" id="GO:0031071">
    <property type="term" value="F:cysteine desulfurase activity"/>
    <property type="evidence" value="ECO:0007669"/>
    <property type="project" value="UniProtKB-EC"/>
</dbReference>
<dbReference type="InterPro" id="IPR020578">
    <property type="entry name" value="Aminotrans_V_PyrdxlP_BS"/>
</dbReference>
<gene>
    <name evidence="12" type="ORF">J2W48_004306</name>
</gene>
<evidence type="ECO:0000313" key="13">
    <source>
        <dbReference type="Proteomes" id="UP001269081"/>
    </source>
</evidence>
<dbReference type="InterPro" id="IPR016454">
    <property type="entry name" value="Cysteine_dSase"/>
</dbReference>
<dbReference type="EMBL" id="JAVDWQ010000021">
    <property type="protein sequence ID" value="MDR7212349.1"/>
    <property type="molecule type" value="Genomic_DNA"/>
</dbReference>
<keyword evidence="7" id="KW-0408">Iron</keyword>
<dbReference type="PIRSF" id="PIRSF005572">
    <property type="entry name" value="NifS"/>
    <property type="match status" value="1"/>
</dbReference>
<dbReference type="Gene3D" id="3.40.640.10">
    <property type="entry name" value="Type I PLP-dependent aspartate aminotransferase-like (Major domain)"/>
    <property type="match status" value="1"/>
</dbReference>
<evidence type="ECO:0000259" key="11">
    <source>
        <dbReference type="Pfam" id="PF00266"/>
    </source>
</evidence>
<dbReference type="Gene3D" id="3.90.1150.10">
    <property type="entry name" value="Aspartate Aminotransferase, domain 1"/>
    <property type="match status" value="1"/>
</dbReference>
<reference evidence="12 13" key="1">
    <citation type="submission" date="2023-07" db="EMBL/GenBank/DDBJ databases">
        <title>Sorghum-associated microbial communities from plants grown in Nebraska, USA.</title>
        <authorList>
            <person name="Schachtman D."/>
        </authorList>
    </citation>
    <scope>NUCLEOTIDE SEQUENCE [LARGE SCALE GENOMIC DNA]</scope>
    <source>
        <strain evidence="12 13">4129</strain>
    </source>
</reference>
<evidence type="ECO:0000256" key="3">
    <source>
        <dbReference type="ARBA" id="ARBA00012239"/>
    </source>
</evidence>
<evidence type="ECO:0000256" key="2">
    <source>
        <dbReference type="ARBA" id="ARBA00006490"/>
    </source>
</evidence>
<protein>
    <recommendedName>
        <fullName evidence="3">cysteine desulfurase</fullName>
        <ecNumber evidence="3">2.8.1.7</ecNumber>
    </recommendedName>
</protein>
<feature type="domain" description="Aminotransferase class V" evidence="11">
    <location>
        <begin position="7"/>
        <end position="363"/>
    </location>
</feature>
<evidence type="ECO:0000256" key="8">
    <source>
        <dbReference type="ARBA" id="ARBA00023014"/>
    </source>
</evidence>
<evidence type="ECO:0000256" key="1">
    <source>
        <dbReference type="ARBA" id="ARBA00001933"/>
    </source>
</evidence>
<dbReference type="InterPro" id="IPR000192">
    <property type="entry name" value="Aminotrans_V_dom"/>
</dbReference>
<keyword evidence="6" id="KW-0663">Pyridoxal phosphate</keyword>
<dbReference type="SUPFAM" id="SSF53383">
    <property type="entry name" value="PLP-dependent transferases"/>
    <property type="match status" value="1"/>
</dbReference>
<evidence type="ECO:0000256" key="7">
    <source>
        <dbReference type="ARBA" id="ARBA00023004"/>
    </source>
</evidence>
<keyword evidence="4 12" id="KW-0808">Transferase</keyword>
<comment type="caution">
    <text evidence="12">The sequence shown here is derived from an EMBL/GenBank/DDBJ whole genome shotgun (WGS) entry which is preliminary data.</text>
</comment>
<sequence>MPQQPMIYLDNNATTQMDDRVLKTMLPYFTEKYANATSSHLFGLSVSEVVDNARENIAELIGAQSKEITFTSGASESINLAIKGLQHHHKKHIITVVTEHKAVLDTCNFMESYGFEITYLPVDKEGTIYLETLEAAIRKDTLLVCIMMANNEIGTIQPIKQISKIAHSKGVLFMTDATQAIGKLAVDVSDLGIDIMPFSAHKFYGPKGVGALYVSAAAKIKLDSQIHGGGQERKMRSGTLNVPGIMGLGKACEIASAEMQTNNNRIAILRNHLETELLKIEAAFVNGSIENRLCNTTNICFSGSNSEKLILALQNIAVSSGSACSAVTTEPSYVLKELGLSDADALSSIRFSLSKFTTKEEIDIAIKRVTDLVATLRHNKH</sequence>